<dbReference type="EMBL" id="CP003178">
    <property type="protein sequence ID" value="AEW02231.1"/>
    <property type="molecule type" value="Genomic_DNA"/>
</dbReference>
<organism evidence="7 8">
    <name type="scientific">Niastella koreensis (strain DSM 17620 / KACC 11465 / NBRC 106392 / GR20-10)</name>
    <dbReference type="NCBI Taxonomy" id="700598"/>
    <lineage>
        <taxon>Bacteria</taxon>
        <taxon>Pseudomonadati</taxon>
        <taxon>Bacteroidota</taxon>
        <taxon>Chitinophagia</taxon>
        <taxon>Chitinophagales</taxon>
        <taxon>Chitinophagaceae</taxon>
        <taxon>Niastella</taxon>
    </lineage>
</organism>
<evidence type="ECO:0000256" key="3">
    <source>
        <dbReference type="ARBA" id="ARBA00022801"/>
    </source>
</evidence>
<dbReference type="Proteomes" id="UP000005438">
    <property type="component" value="Chromosome"/>
</dbReference>
<keyword evidence="4" id="KW-0862">Zinc</keyword>
<evidence type="ECO:0000256" key="2">
    <source>
        <dbReference type="ARBA" id="ARBA00022723"/>
    </source>
</evidence>
<evidence type="ECO:0000313" key="8">
    <source>
        <dbReference type="Proteomes" id="UP000005438"/>
    </source>
</evidence>
<evidence type="ECO:0000259" key="6">
    <source>
        <dbReference type="Pfam" id="PF14464"/>
    </source>
</evidence>
<name>G8T7H6_NIAKG</name>
<keyword evidence="5" id="KW-0482">Metalloprotease</keyword>
<dbReference type="InterPro" id="IPR028090">
    <property type="entry name" value="JAB_dom_prok"/>
</dbReference>
<keyword evidence="2" id="KW-0479">Metal-binding</keyword>
<evidence type="ECO:0000313" key="7">
    <source>
        <dbReference type="EMBL" id="AEW02231.1"/>
    </source>
</evidence>
<evidence type="ECO:0000256" key="4">
    <source>
        <dbReference type="ARBA" id="ARBA00022833"/>
    </source>
</evidence>
<dbReference type="STRING" id="700598.Niako_6005"/>
<reference evidence="7 8" key="1">
    <citation type="submission" date="2011-12" db="EMBL/GenBank/DDBJ databases">
        <title>The complete genome of Niastella koreensis GR20-10.</title>
        <authorList>
            <consortium name="US DOE Joint Genome Institute (JGI-PGF)"/>
            <person name="Lucas S."/>
            <person name="Han J."/>
            <person name="Lapidus A."/>
            <person name="Bruce D."/>
            <person name="Goodwin L."/>
            <person name="Pitluck S."/>
            <person name="Peters L."/>
            <person name="Kyrpides N."/>
            <person name="Mavromatis K."/>
            <person name="Ivanova N."/>
            <person name="Mikhailova N."/>
            <person name="Davenport K."/>
            <person name="Saunders E."/>
            <person name="Detter J.C."/>
            <person name="Tapia R."/>
            <person name="Han C."/>
            <person name="Land M."/>
            <person name="Hauser L."/>
            <person name="Markowitz V."/>
            <person name="Cheng J.-F."/>
            <person name="Hugenholtz P."/>
            <person name="Woyke T."/>
            <person name="Wu D."/>
            <person name="Tindall B."/>
            <person name="Pomrenke H."/>
            <person name="Brambilla E."/>
            <person name="Klenk H.-P."/>
            <person name="Eisen J.A."/>
        </authorList>
    </citation>
    <scope>NUCLEOTIDE SEQUENCE [LARGE SCALE GENOMIC DNA]</scope>
    <source>
        <strain evidence="8">DSM 17620 / KACC 11465 / NBRC 106392 / GR20-10</strain>
    </source>
</reference>
<dbReference type="Pfam" id="PF14464">
    <property type="entry name" value="Prok-JAB"/>
    <property type="match status" value="1"/>
</dbReference>
<dbReference type="HOGENOM" id="CLU_123228_1_1_10"/>
<sequence>MVGKELIYKLSNDGRIKLSSNVLITMDGFIQREETTPESGGVLLGRFIKYSKDIVIDKISVPMKDDICTRYSFKRLSLGHQKMIDEEWTQSKGTCNYLGEWHTHPEEFPIPSNVDTRNWKRKLKSDVFSARFLYFIIVGMTEIKIWEGDRRTLEIKQLLKIIYGNT</sequence>
<gene>
    <name evidence="7" type="ordered locus">Niako_6005</name>
</gene>
<dbReference type="AlphaFoldDB" id="G8T7H6"/>
<evidence type="ECO:0000256" key="1">
    <source>
        <dbReference type="ARBA" id="ARBA00022670"/>
    </source>
</evidence>
<protein>
    <recommendedName>
        <fullName evidence="6">JAB domain-containing protein</fullName>
    </recommendedName>
</protein>
<dbReference type="GO" id="GO:0008237">
    <property type="term" value="F:metallopeptidase activity"/>
    <property type="evidence" value="ECO:0007669"/>
    <property type="project" value="UniProtKB-KW"/>
</dbReference>
<dbReference type="eggNOG" id="COG1310">
    <property type="taxonomic scope" value="Bacteria"/>
</dbReference>
<dbReference type="GO" id="GO:0046872">
    <property type="term" value="F:metal ion binding"/>
    <property type="evidence" value="ECO:0007669"/>
    <property type="project" value="UniProtKB-KW"/>
</dbReference>
<feature type="domain" description="JAB" evidence="6">
    <location>
        <begin position="32"/>
        <end position="146"/>
    </location>
</feature>
<dbReference type="Gene3D" id="3.40.140.10">
    <property type="entry name" value="Cytidine Deaminase, domain 2"/>
    <property type="match status" value="1"/>
</dbReference>
<dbReference type="SUPFAM" id="SSF102712">
    <property type="entry name" value="JAB1/MPN domain"/>
    <property type="match status" value="1"/>
</dbReference>
<evidence type="ECO:0000256" key="5">
    <source>
        <dbReference type="ARBA" id="ARBA00023049"/>
    </source>
</evidence>
<keyword evidence="3" id="KW-0378">Hydrolase</keyword>
<accession>G8T7H6</accession>
<dbReference type="GO" id="GO:0006508">
    <property type="term" value="P:proteolysis"/>
    <property type="evidence" value="ECO:0007669"/>
    <property type="project" value="UniProtKB-KW"/>
</dbReference>
<proteinExistence type="predicted"/>
<dbReference type="KEGG" id="nko:Niako_6005"/>
<keyword evidence="1" id="KW-0645">Protease</keyword>